<name>A0A1Z4KIA8_ANAVA</name>
<evidence type="ECO:0000313" key="2">
    <source>
        <dbReference type="Proteomes" id="UP000217507"/>
    </source>
</evidence>
<protein>
    <recommendedName>
        <fullName evidence="3">Pentapeptide repeat protein</fullName>
    </recommendedName>
</protein>
<gene>
    <name evidence="1" type="ORF">NIES23_15200</name>
</gene>
<dbReference type="Proteomes" id="UP000217507">
    <property type="component" value="Chromosome"/>
</dbReference>
<evidence type="ECO:0008006" key="3">
    <source>
        <dbReference type="Google" id="ProtNLM"/>
    </source>
</evidence>
<accession>A0A1Z4KIA8</accession>
<proteinExistence type="predicted"/>
<dbReference type="EMBL" id="AP018216">
    <property type="protein sequence ID" value="BAY68731.1"/>
    <property type="molecule type" value="Genomic_DNA"/>
</dbReference>
<reference evidence="1 2" key="1">
    <citation type="submission" date="2017-06" db="EMBL/GenBank/DDBJ databases">
        <title>Genome sequencing of cyanobaciteial culture collection at National Institute for Environmental Studies (NIES).</title>
        <authorList>
            <person name="Hirose Y."/>
            <person name="Shimura Y."/>
            <person name="Fujisawa T."/>
            <person name="Nakamura Y."/>
            <person name="Kawachi M."/>
        </authorList>
    </citation>
    <scope>NUCLEOTIDE SEQUENCE [LARGE SCALE GENOMIC DNA]</scope>
    <source>
        <strain evidence="1 2">NIES-23</strain>
    </source>
</reference>
<organism evidence="1 2">
    <name type="scientific">Trichormus variabilis NIES-23</name>
    <dbReference type="NCBI Taxonomy" id="1973479"/>
    <lineage>
        <taxon>Bacteria</taxon>
        <taxon>Bacillati</taxon>
        <taxon>Cyanobacteriota</taxon>
        <taxon>Cyanophyceae</taxon>
        <taxon>Nostocales</taxon>
        <taxon>Nostocaceae</taxon>
        <taxon>Trichormus</taxon>
    </lineage>
</organism>
<dbReference type="AlphaFoldDB" id="A0A1Z4KIA8"/>
<evidence type="ECO:0000313" key="1">
    <source>
        <dbReference type="EMBL" id="BAY68731.1"/>
    </source>
</evidence>
<sequence length="119" mass="13113">MAGSFNINTGGGQFNQNIGRDLIQGDYYAAAQPQSLAETAAEIQQLLKQLEQTYPTTTRAEQRRVATEAINQIESNPAFKERIIKAVQYGSLAAFEKAIDNPLGAFITEAIKGWQEFES</sequence>